<organism evidence="2 3">
    <name type="scientific">Bifidobacterium choladohabitans</name>
    <dbReference type="NCBI Taxonomy" id="2750947"/>
    <lineage>
        <taxon>Bacteria</taxon>
        <taxon>Bacillati</taxon>
        <taxon>Actinomycetota</taxon>
        <taxon>Actinomycetes</taxon>
        <taxon>Bifidobacteriales</taxon>
        <taxon>Bifidobacteriaceae</taxon>
        <taxon>Bifidobacterium</taxon>
    </lineage>
</organism>
<evidence type="ECO:0008006" key="4">
    <source>
        <dbReference type="Google" id="ProtNLM"/>
    </source>
</evidence>
<sequence>QGIWQAVPPEGMKQGDVAVQVLSDDAEGPDAQGRFLGGNQSASVSQMLEFRPSTSSLPLTGGWPLSVLRILLLIALGLVGFVACLRNKQESRR</sequence>
<gene>
    <name evidence="2" type="ORF">H3U98_05375</name>
</gene>
<keyword evidence="1" id="KW-1133">Transmembrane helix</keyword>
<evidence type="ECO:0000313" key="2">
    <source>
        <dbReference type="EMBL" id="MBI0144210.1"/>
    </source>
</evidence>
<keyword evidence="1" id="KW-0812">Transmembrane</keyword>
<feature type="transmembrane region" description="Helical" evidence="1">
    <location>
        <begin position="63"/>
        <end position="85"/>
    </location>
</feature>
<accession>A0ABS0R0I5</accession>
<comment type="caution">
    <text evidence="2">The sequence shown here is derived from an EMBL/GenBank/DDBJ whole genome shotgun (WGS) entry which is preliminary data.</text>
</comment>
<keyword evidence="1" id="KW-0472">Membrane</keyword>
<feature type="non-terminal residue" evidence="2">
    <location>
        <position position="1"/>
    </location>
</feature>
<keyword evidence="3" id="KW-1185">Reference proteome</keyword>
<evidence type="ECO:0000313" key="3">
    <source>
        <dbReference type="Proteomes" id="UP000700855"/>
    </source>
</evidence>
<dbReference type="Proteomes" id="UP000700855">
    <property type="component" value="Unassembled WGS sequence"/>
</dbReference>
<proteinExistence type="predicted"/>
<dbReference type="EMBL" id="JACFSA010000002">
    <property type="protein sequence ID" value="MBI0144210.1"/>
    <property type="molecule type" value="Genomic_DNA"/>
</dbReference>
<evidence type="ECO:0000256" key="1">
    <source>
        <dbReference type="SAM" id="Phobius"/>
    </source>
</evidence>
<reference evidence="2 3" key="1">
    <citation type="submission" date="2020-07" db="EMBL/GenBank/DDBJ databases">
        <title>Isolated bacteria genomes of Apis mellifera.</title>
        <authorList>
            <person name="Wu J."/>
            <person name="Zheng H."/>
        </authorList>
    </citation>
    <scope>NUCLEOTIDE SEQUENCE [LARGE SCALE GENOMIC DNA]</scope>
    <source>
        <strain evidence="2 3">W8116</strain>
    </source>
</reference>
<name>A0ABS0R0I5_9BIFI</name>
<protein>
    <recommendedName>
        <fullName evidence="4">IPTL-CTERM sorting domain-containing protein</fullName>
    </recommendedName>
</protein>